<keyword evidence="8" id="KW-0443">Lipid metabolism</keyword>
<dbReference type="EMBL" id="JAERQG010000001">
    <property type="protein sequence ID" value="MBL0765014.1"/>
    <property type="molecule type" value="Genomic_DNA"/>
</dbReference>
<organism evidence="11 12">
    <name type="scientific">Marivirga atlantica</name>
    <dbReference type="NCBI Taxonomy" id="1548457"/>
    <lineage>
        <taxon>Bacteria</taxon>
        <taxon>Pseudomonadati</taxon>
        <taxon>Bacteroidota</taxon>
        <taxon>Cytophagia</taxon>
        <taxon>Cytophagales</taxon>
        <taxon>Marivirgaceae</taxon>
        <taxon>Marivirga</taxon>
    </lineage>
</organism>
<protein>
    <recommendedName>
        <fullName evidence="3 10">Lipid-A-disaccharide synthase</fullName>
        <ecNumber evidence="2 10">2.4.1.182</ecNumber>
    </recommendedName>
</protein>
<keyword evidence="12" id="KW-1185">Reference proteome</keyword>
<dbReference type="GO" id="GO:0016020">
    <property type="term" value="C:membrane"/>
    <property type="evidence" value="ECO:0007669"/>
    <property type="project" value="GOC"/>
</dbReference>
<dbReference type="EC" id="2.4.1.182" evidence="2 10"/>
<evidence type="ECO:0000256" key="4">
    <source>
        <dbReference type="ARBA" id="ARBA00022516"/>
    </source>
</evidence>
<dbReference type="GO" id="GO:0005543">
    <property type="term" value="F:phospholipid binding"/>
    <property type="evidence" value="ECO:0007669"/>
    <property type="project" value="TreeGrafter"/>
</dbReference>
<evidence type="ECO:0000256" key="7">
    <source>
        <dbReference type="ARBA" id="ARBA00022679"/>
    </source>
</evidence>
<comment type="caution">
    <text evidence="11">The sequence shown here is derived from an EMBL/GenBank/DDBJ whole genome shotgun (WGS) entry which is preliminary data.</text>
</comment>
<evidence type="ECO:0000256" key="2">
    <source>
        <dbReference type="ARBA" id="ARBA00012687"/>
    </source>
</evidence>
<gene>
    <name evidence="11" type="primary">lpxB</name>
    <name evidence="11" type="ORF">JKP34_07105</name>
</gene>
<keyword evidence="7 11" id="KW-0808">Transferase</keyword>
<dbReference type="InterPro" id="IPR003835">
    <property type="entry name" value="Glyco_trans_19"/>
</dbReference>
<evidence type="ECO:0000256" key="10">
    <source>
        <dbReference type="NCBIfam" id="TIGR00215"/>
    </source>
</evidence>
<dbReference type="GO" id="GO:0008915">
    <property type="term" value="F:lipid-A-disaccharide synthase activity"/>
    <property type="evidence" value="ECO:0007669"/>
    <property type="project" value="UniProtKB-UniRule"/>
</dbReference>
<evidence type="ECO:0000313" key="11">
    <source>
        <dbReference type="EMBL" id="MBL0765014.1"/>
    </source>
</evidence>
<evidence type="ECO:0000256" key="9">
    <source>
        <dbReference type="ARBA" id="ARBA00048975"/>
    </source>
</evidence>
<sequence>MKYYIIAGERSGDLHGGNLIKSLKQQDDSAEIRCWGGDEMQAAGGDLVVHYKEMAFMGFLEVVTNLGTIRKRIKFCKKDIKAFAPDALILIDYAGFNMRMAKFANSIGIPVHYYISPKIWAWNQKRAYKIKRFVDHMYVILPFEKEFYKKFDYQVDYVGNPLLDAIRQFKPEPDFKSQFPGKPIIAILPGSRKQEVQTMLSKLSSLINDYPDYHFVVAGVSNLDQTLYKEVAQKSACSLVFDKAYDVLHIATAALVTSGTATLETALFEVPQVVCYETSNISYQIGKRVIKVDYISLVNLIMGKEVVKELIQTDFNTETLKRELDLILPSGTKRSTIEADYKALKVLMGDDNTSDKTAQLIVERVRED</sequence>
<dbReference type="PANTHER" id="PTHR30372:SF4">
    <property type="entry name" value="LIPID-A-DISACCHARIDE SYNTHASE, MITOCHONDRIAL-RELATED"/>
    <property type="match status" value="1"/>
</dbReference>
<dbReference type="SUPFAM" id="SSF53756">
    <property type="entry name" value="UDP-Glycosyltransferase/glycogen phosphorylase"/>
    <property type="match status" value="1"/>
</dbReference>
<dbReference type="NCBIfam" id="TIGR00215">
    <property type="entry name" value="lpxB"/>
    <property type="match status" value="1"/>
</dbReference>
<keyword evidence="6 11" id="KW-0328">Glycosyltransferase</keyword>
<comment type="catalytic activity">
    <reaction evidence="9">
        <text>a lipid X + a UDP-2-N,3-O-bis[(3R)-3-hydroxyacyl]-alpha-D-glucosamine = a lipid A disaccharide + UDP + H(+)</text>
        <dbReference type="Rhea" id="RHEA:67828"/>
        <dbReference type="ChEBI" id="CHEBI:15378"/>
        <dbReference type="ChEBI" id="CHEBI:58223"/>
        <dbReference type="ChEBI" id="CHEBI:137748"/>
        <dbReference type="ChEBI" id="CHEBI:176338"/>
        <dbReference type="ChEBI" id="CHEBI:176343"/>
        <dbReference type="EC" id="2.4.1.182"/>
    </reaction>
</comment>
<reference evidence="11" key="1">
    <citation type="submission" date="2021-01" db="EMBL/GenBank/DDBJ databases">
        <title>Marivirga sp. nov., isolated from intertidal surface sediments.</title>
        <authorList>
            <person name="Zhang M."/>
        </authorList>
    </citation>
    <scope>NUCLEOTIDE SEQUENCE</scope>
    <source>
        <strain evidence="11">SM1354</strain>
    </source>
</reference>
<proteinExistence type="predicted"/>
<dbReference type="GO" id="GO:0009245">
    <property type="term" value="P:lipid A biosynthetic process"/>
    <property type="evidence" value="ECO:0007669"/>
    <property type="project" value="UniProtKB-UniRule"/>
</dbReference>
<evidence type="ECO:0000256" key="6">
    <source>
        <dbReference type="ARBA" id="ARBA00022676"/>
    </source>
</evidence>
<evidence type="ECO:0000256" key="1">
    <source>
        <dbReference type="ARBA" id="ARBA00002056"/>
    </source>
</evidence>
<keyword evidence="5" id="KW-0441">Lipid A biosynthesis</keyword>
<name>A0A937AEF6_9BACT</name>
<evidence type="ECO:0000256" key="5">
    <source>
        <dbReference type="ARBA" id="ARBA00022556"/>
    </source>
</evidence>
<dbReference type="Proteomes" id="UP000642920">
    <property type="component" value="Unassembled WGS sequence"/>
</dbReference>
<dbReference type="RefSeq" id="WP_201919122.1">
    <property type="nucleotide sequence ID" value="NZ_JAERQG010000001.1"/>
</dbReference>
<keyword evidence="4" id="KW-0444">Lipid biosynthesis</keyword>
<accession>A0A937AEF6</accession>
<dbReference type="AlphaFoldDB" id="A0A937AEF6"/>
<dbReference type="PANTHER" id="PTHR30372">
    <property type="entry name" value="LIPID-A-DISACCHARIDE SYNTHASE"/>
    <property type="match status" value="1"/>
</dbReference>
<comment type="function">
    <text evidence="1">Condensation of UDP-2,3-diacylglucosamine and 2,3-diacylglucosamine-1-phosphate to form lipid A disaccharide, a precursor of lipid A, a phosphorylated glycolipid that anchors the lipopolysaccharide to the outer membrane of the cell.</text>
</comment>
<evidence type="ECO:0000256" key="3">
    <source>
        <dbReference type="ARBA" id="ARBA00020902"/>
    </source>
</evidence>
<evidence type="ECO:0000313" key="12">
    <source>
        <dbReference type="Proteomes" id="UP000642920"/>
    </source>
</evidence>
<dbReference type="Pfam" id="PF02684">
    <property type="entry name" value="LpxB"/>
    <property type="match status" value="1"/>
</dbReference>
<evidence type="ECO:0000256" key="8">
    <source>
        <dbReference type="ARBA" id="ARBA00023098"/>
    </source>
</evidence>